<organism evidence="3 4">
    <name type="scientific">Actinocrispum wychmicini</name>
    <dbReference type="NCBI Taxonomy" id="1213861"/>
    <lineage>
        <taxon>Bacteria</taxon>
        <taxon>Bacillati</taxon>
        <taxon>Actinomycetota</taxon>
        <taxon>Actinomycetes</taxon>
        <taxon>Pseudonocardiales</taxon>
        <taxon>Pseudonocardiaceae</taxon>
        <taxon>Actinocrispum</taxon>
    </lineage>
</organism>
<evidence type="ECO:0000256" key="1">
    <source>
        <dbReference type="SAM" id="MobiDB-lite"/>
    </source>
</evidence>
<dbReference type="SUPFAM" id="SSF54593">
    <property type="entry name" value="Glyoxalase/Bleomycin resistance protein/Dihydroxybiphenyl dioxygenase"/>
    <property type="match status" value="1"/>
</dbReference>
<dbReference type="InterPro" id="IPR037523">
    <property type="entry name" value="VOC_core"/>
</dbReference>
<sequence>MTRPESGDAVTKPASGDAVTRPVSGDVAARPVSGDVAARPAPGDAVSRPGFHLAIPVDDLAAARAFYGGVLGLTEGRSADAWVDWNFHGHQVVTHVVPGHRATAPGDGHDAGHNPVDGHSVPVPHFGLIMAVPAFHALADRLRAAGTEFVIEPYQRFAGEPGEQWTMFFRDPAGNALEFKAFRDETQVFAK</sequence>
<comment type="caution">
    <text evidence="3">The sequence shown here is derived from an EMBL/GenBank/DDBJ whole genome shotgun (WGS) entry which is preliminary data.</text>
</comment>
<accession>A0A4R2IY61</accession>
<proteinExistence type="predicted"/>
<reference evidence="3 4" key="1">
    <citation type="submission" date="2019-03" db="EMBL/GenBank/DDBJ databases">
        <title>Genomic Encyclopedia of Type Strains, Phase IV (KMG-IV): sequencing the most valuable type-strain genomes for metagenomic binning, comparative biology and taxonomic classification.</title>
        <authorList>
            <person name="Goeker M."/>
        </authorList>
    </citation>
    <scope>NUCLEOTIDE SEQUENCE [LARGE SCALE GENOMIC DNA]</scope>
    <source>
        <strain evidence="3 4">DSM 45934</strain>
    </source>
</reference>
<dbReference type="CDD" id="cd08357">
    <property type="entry name" value="VOC_like"/>
    <property type="match status" value="1"/>
</dbReference>
<feature type="region of interest" description="Disordered" evidence="1">
    <location>
        <begin position="1"/>
        <end position="45"/>
    </location>
</feature>
<dbReference type="Pfam" id="PF00903">
    <property type="entry name" value="Glyoxalase"/>
    <property type="match status" value="1"/>
</dbReference>
<dbReference type="AlphaFoldDB" id="A0A4R2IY61"/>
<dbReference type="InterPro" id="IPR029068">
    <property type="entry name" value="Glyas_Bleomycin-R_OHBP_Dase"/>
</dbReference>
<dbReference type="PANTHER" id="PTHR39434:SF1">
    <property type="entry name" value="VOC DOMAIN-CONTAINING PROTEIN"/>
    <property type="match status" value="1"/>
</dbReference>
<evidence type="ECO:0000259" key="2">
    <source>
        <dbReference type="PROSITE" id="PS51819"/>
    </source>
</evidence>
<keyword evidence="4" id="KW-1185">Reference proteome</keyword>
<name>A0A4R2IY61_9PSEU</name>
<evidence type="ECO:0000313" key="4">
    <source>
        <dbReference type="Proteomes" id="UP000295680"/>
    </source>
</evidence>
<dbReference type="PANTHER" id="PTHR39434">
    <property type="match status" value="1"/>
</dbReference>
<dbReference type="Proteomes" id="UP000295680">
    <property type="component" value="Unassembled WGS sequence"/>
</dbReference>
<evidence type="ECO:0000313" key="3">
    <source>
        <dbReference type="EMBL" id="TCO50753.1"/>
    </source>
</evidence>
<feature type="domain" description="VOC" evidence="2">
    <location>
        <begin position="49"/>
        <end position="182"/>
    </location>
</feature>
<dbReference type="PROSITE" id="PS51819">
    <property type="entry name" value="VOC"/>
    <property type="match status" value="1"/>
</dbReference>
<gene>
    <name evidence="3" type="ORF">EV192_113133</name>
</gene>
<dbReference type="OrthoDB" id="9804907at2"/>
<dbReference type="InterPro" id="IPR004360">
    <property type="entry name" value="Glyas_Fos-R_dOase_dom"/>
</dbReference>
<dbReference type="Gene3D" id="3.10.180.10">
    <property type="entry name" value="2,3-Dihydroxybiphenyl 1,2-Dioxygenase, domain 1"/>
    <property type="match status" value="1"/>
</dbReference>
<dbReference type="EMBL" id="SLWS01000013">
    <property type="protein sequence ID" value="TCO50753.1"/>
    <property type="molecule type" value="Genomic_DNA"/>
</dbReference>
<protein>
    <recommendedName>
        <fullName evidence="2">VOC domain-containing protein</fullName>
    </recommendedName>
</protein>